<keyword evidence="7" id="KW-1185">Reference proteome</keyword>
<dbReference type="EC" id="5.4.99.-" evidence="4"/>
<evidence type="ECO:0000259" key="5">
    <source>
        <dbReference type="Pfam" id="PF00849"/>
    </source>
</evidence>
<dbReference type="GO" id="GO:0140098">
    <property type="term" value="F:catalytic activity, acting on RNA"/>
    <property type="evidence" value="ECO:0007669"/>
    <property type="project" value="UniProtKB-ARBA"/>
</dbReference>
<dbReference type="NCBIfam" id="TIGR00005">
    <property type="entry name" value="rluA_subfam"/>
    <property type="match status" value="1"/>
</dbReference>
<dbReference type="OrthoDB" id="9807829at2"/>
<dbReference type="Pfam" id="PF00849">
    <property type="entry name" value="PseudoU_synth_2"/>
    <property type="match status" value="1"/>
</dbReference>
<feature type="active site" evidence="3">
    <location>
        <position position="133"/>
    </location>
</feature>
<name>A0A2V3WFT0_9BACI</name>
<dbReference type="Proteomes" id="UP000247922">
    <property type="component" value="Unassembled WGS sequence"/>
</dbReference>
<dbReference type="Gene3D" id="3.30.2350.10">
    <property type="entry name" value="Pseudouridine synthase"/>
    <property type="match status" value="1"/>
</dbReference>
<dbReference type="GO" id="GO:0000455">
    <property type="term" value="P:enzyme-directed rRNA pseudouridine synthesis"/>
    <property type="evidence" value="ECO:0007669"/>
    <property type="project" value="TreeGrafter"/>
</dbReference>
<evidence type="ECO:0000313" key="6">
    <source>
        <dbReference type="EMBL" id="PXW93135.1"/>
    </source>
</evidence>
<dbReference type="InterPro" id="IPR006145">
    <property type="entry name" value="PsdUridine_synth_RsuA/RluA"/>
</dbReference>
<comment type="catalytic activity">
    <reaction evidence="1 4">
        <text>a uridine in RNA = a pseudouridine in RNA</text>
        <dbReference type="Rhea" id="RHEA:48348"/>
        <dbReference type="Rhea" id="RHEA-COMP:12068"/>
        <dbReference type="Rhea" id="RHEA-COMP:12069"/>
        <dbReference type="ChEBI" id="CHEBI:65314"/>
        <dbReference type="ChEBI" id="CHEBI:65315"/>
    </reaction>
</comment>
<dbReference type="EMBL" id="QJJR01000001">
    <property type="protein sequence ID" value="PXW93135.1"/>
    <property type="molecule type" value="Genomic_DNA"/>
</dbReference>
<protein>
    <recommendedName>
        <fullName evidence="4">Pseudouridine synthase</fullName>
        <ecNumber evidence="4">5.4.99.-</ecNumber>
    </recommendedName>
</protein>
<reference evidence="6 7" key="1">
    <citation type="submission" date="2018-05" db="EMBL/GenBank/DDBJ databases">
        <title>Genomic Encyclopedia of Type Strains, Phase IV (KMG-IV): sequencing the most valuable type-strain genomes for metagenomic binning, comparative biology and taxonomic classification.</title>
        <authorList>
            <person name="Goeker M."/>
        </authorList>
    </citation>
    <scope>NUCLEOTIDE SEQUENCE [LARGE SCALE GENOMIC DNA]</scope>
    <source>
        <strain evidence="6 7">DSM 22440</strain>
    </source>
</reference>
<dbReference type="RefSeq" id="WP_110250229.1">
    <property type="nucleotide sequence ID" value="NZ_QJJR01000001.1"/>
</dbReference>
<proteinExistence type="inferred from homology"/>
<comment type="caution">
    <text evidence="6">The sequence shown here is derived from an EMBL/GenBank/DDBJ whole genome shotgun (WGS) entry which is preliminary data.</text>
</comment>
<dbReference type="InterPro" id="IPR006224">
    <property type="entry name" value="PsdUridine_synth_RluA-like_CS"/>
</dbReference>
<dbReference type="AlphaFoldDB" id="A0A2V3WFT0"/>
<evidence type="ECO:0000256" key="2">
    <source>
        <dbReference type="ARBA" id="ARBA00010876"/>
    </source>
</evidence>
<comment type="function">
    <text evidence="4">Responsible for synthesis of pseudouridine from uracil.</text>
</comment>
<comment type="similarity">
    <text evidence="2 4">Belongs to the pseudouridine synthase RluA family.</text>
</comment>
<dbReference type="CDD" id="cd02869">
    <property type="entry name" value="PseudoU_synth_RluA_like"/>
    <property type="match status" value="1"/>
</dbReference>
<dbReference type="InterPro" id="IPR006225">
    <property type="entry name" value="PsdUridine_synth_RluC/D"/>
</dbReference>
<accession>A0A2V3WFT0</accession>
<dbReference type="InterPro" id="IPR020103">
    <property type="entry name" value="PsdUridine_synth_cat_dom_sf"/>
</dbReference>
<gene>
    <name evidence="6" type="ORF">DES38_101218</name>
</gene>
<dbReference type="GO" id="GO:0003723">
    <property type="term" value="F:RNA binding"/>
    <property type="evidence" value="ECO:0007669"/>
    <property type="project" value="InterPro"/>
</dbReference>
<dbReference type="PROSITE" id="PS01129">
    <property type="entry name" value="PSI_RLU"/>
    <property type="match status" value="1"/>
</dbReference>
<dbReference type="GO" id="GO:0009982">
    <property type="term" value="F:pseudouridine synthase activity"/>
    <property type="evidence" value="ECO:0007669"/>
    <property type="project" value="InterPro"/>
</dbReference>
<sequence>MRWKVKASQHGLTLGDFLKDEVNMSRRLVKTLKHKGGKMLINDTEQGVRQKLETEDVITVVFPKEVRAANLVPVPMPLSIHYEDDFFIVMEKPANVAVMPGQNHQGNTIANGLIAHYDKQLLPYTVHVITRLDRDTSGLLLIAKQAFSHSAMRSVEISRRYYALVEGAFPLGSGTINLPIRRHPDSIIERMVANDGKVAITHYQTLRVSNAYSFVDVHLETGRTHQIRVHFSHLNHPLLGDDLYGGNLALTNRQALHCHTLSFTHPFTKQALSFTSEWPLDLPQVDQLFDQ</sequence>
<dbReference type="InterPro" id="IPR050188">
    <property type="entry name" value="RluA_PseudoU_synthase"/>
</dbReference>
<keyword evidence="4" id="KW-0413">Isomerase</keyword>
<organism evidence="6 7">
    <name type="scientific">Streptohalobacillus salinus</name>
    <dbReference type="NCBI Taxonomy" id="621096"/>
    <lineage>
        <taxon>Bacteria</taxon>
        <taxon>Bacillati</taxon>
        <taxon>Bacillota</taxon>
        <taxon>Bacilli</taxon>
        <taxon>Bacillales</taxon>
        <taxon>Bacillaceae</taxon>
        <taxon>Streptohalobacillus</taxon>
    </lineage>
</organism>
<feature type="domain" description="Pseudouridine synthase RsuA/RluA-like" evidence="5">
    <location>
        <begin position="87"/>
        <end position="233"/>
    </location>
</feature>
<dbReference type="PANTHER" id="PTHR21600:SF35">
    <property type="entry name" value="PSEUDOURIDINE SYNTHASE"/>
    <property type="match status" value="1"/>
</dbReference>
<dbReference type="PANTHER" id="PTHR21600">
    <property type="entry name" value="MITOCHONDRIAL RNA PSEUDOURIDINE SYNTHASE"/>
    <property type="match status" value="1"/>
</dbReference>
<evidence type="ECO:0000256" key="4">
    <source>
        <dbReference type="RuleBase" id="RU362028"/>
    </source>
</evidence>
<evidence type="ECO:0000256" key="1">
    <source>
        <dbReference type="ARBA" id="ARBA00000073"/>
    </source>
</evidence>
<evidence type="ECO:0000313" key="7">
    <source>
        <dbReference type="Proteomes" id="UP000247922"/>
    </source>
</evidence>
<evidence type="ECO:0000256" key="3">
    <source>
        <dbReference type="PIRSR" id="PIRSR606225-1"/>
    </source>
</evidence>
<dbReference type="SUPFAM" id="SSF55120">
    <property type="entry name" value="Pseudouridine synthase"/>
    <property type="match status" value="1"/>
</dbReference>